<evidence type="ECO:0000256" key="4">
    <source>
        <dbReference type="ARBA" id="ARBA00022723"/>
    </source>
</evidence>
<accession>A0A6G1CXI5</accession>
<feature type="binding site" evidence="9">
    <location>
        <position position="17"/>
    </location>
    <ligand>
        <name>Ca(2+)</name>
        <dbReference type="ChEBI" id="CHEBI:29108"/>
        <label>1</label>
    </ligand>
</feature>
<dbReference type="GO" id="GO:0140825">
    <property type="term" value="F:lactoperoxidase activity"/>
    <property type="evidence" value="ECO:0007669"/>
    <property type="project" value="UniProtKB-EC"/>
</dbReference>
<keyword evidence="5 9" id="KW-0106">Calcium</keyword>
<comment type="cofactor">
    <cofactor evidence="10">
        <name>heme b</name>
        <dbReference type="ChEBI" id="CHEBI:60344"/>
    </cofactor>
    <text evidence="10">Binds 1 heme b (iron(II)-protoporphyrin IX) group per subunit.</text>
</comment>
<keyword evidence="10" id="KW-0964">Secreted</keyword>
<dbReference type="GO" id="GO:0042744">
    <property type="term" value="P:hydrogen peroxide catabolic process"/>
    <property type="evidence" value="ECO:0007669"/>
    <property type="project" value="UniProtKB-KW"/>
</dbReference>
<evidence type="ECO:0000256" key="3">
    <source>
        <dbReference type="ARBA" id="ARBA00022617"/>
    </source>
</evidence>
<keyword evidence="6 10" id="KW-0560">Oxidoreductase</keyword>
<evidence type="ECO:0000256" key="7">
    <source>
        <dbReference type="ARBA" id="ARBA00023004"/>
    </source>
</evidence>
<dbReference type="PANTHER" id="PTHR31388">
    <property type="entry name" value="PEROXIDASE 72-RELATED"/>
    <property type="match status" value="1"/>
</dbReference>
<dbReference type="Pfam" id="PF00141">
    <property type="entry name" value="peroxidase"/>
    <property type="match status" value="1"/>
</dbReference>
<feature type="region of interest" description="Disordered" evidence="11">
    <location>
        <begin position="235"/>
        <end position="280"/>
    </location>
</feature>
<name>A0A6G1CXI5_9ORYZ</name>
<gene>
    <name evidence="13" type="ORF">E2562_037484</name>
</gene>
<feature type="binding site" evidence="9">
    <location>
        <position position="5"/>
    </location>
    <ligand>
        <name>Ca(2+)</name>
        <dbReference type="ChEBI" id="CHEBI:29108"/>
        <label>1</label>
    </ligand>
</feature>
<dbReference type="SUPFAM" id="SSF48113">
    <property type="entry name" value="Heme-dependent peroxidases"/>
    <property type="match status" value="1"/>
</dbReference>
<dbReference type="EC" id="1.11.1.7" evidence="10"/>
<feature type="compositionally biased region" description="Basic residues" evidence="11">
    <location>
        <begin position="190"/>
        <end position="199"/>
    </location>
</feature>
<evidence type="ECO:0000256" key="9">
    <source>
        <dbReference type="PIRSR" id="PIRSR600823-3"/>
    </source>
</evidence>
<feature type="compositionally biased region" description="Basic residues" evidence="11">
    <location>
        <begin position="166"/>
        <end position="181"/>
    </location>
</feature>
<dbReference type="AlphaFoldDB" id="A0A6G1CXI5"/>
<dbReference type="EMBL" id="SPHZ02000008">
    <property type="protein sequence ID" value="KAF0904811.1"/>
    <property type="molecule type" value="Genomic_DNA"/>
</dbReference>
<evidence type="ECO:0000256" key="10">
    <source>
        <dbReference type="RuleBase" id="RU362060"/>
    </source>
</evidence>
<feature type="domain" description="Plant heme peroxidase family profile" evidence="12">
    <location>
        <begin position="1"/>
        <end position="120"/>
    </location>
</feature>
<comment type="cofactor">
    <cofactor evidence="9 10">
        <name>Ca(2+)</name>
        <dbReference type="ChEBI" id="CHEBI:29108"/>
    </cofactor>
    <text evidence="9 10">Binds 2 calcium ions per subunit.</text>
</comment>
<feature type="compositionally biased region" description="Basic and acidic residues" evidence="11">
    <location>
        <begin position="106"/>
        <end position="124"/>
    </location>
</feature>
<dbReference type="InterPro" id="IPR010255">
    <property type="entry name" value="Haem_peroxidase_sf"/>
</dbReference>
<evidence type="ECO:0000313" key="14">
    <source>
        <dbReference type="Proteomes" id="UP000479710"/>
    </source>
</evidence>
<dbReference type="Gene3D" id="1.10.520.10">
    <property type="match status" value="1"/>
</dbReference>
<dbReference type="GO" id="GO:0005576">
    <property type="term" value="C:extracellular region"/>
    <property type="evidence" value="ECO:0007669"/>
    <property type="project" value="UniProtKB-SubCell"/>
</dbReference>
<dbReference type="InterPro" id="IPR000823">
    <property type="entry name" value="Peroxidase_pln"/>
</dbReference>
<protein>
    <recommendedName>
        <fullName evidence="10">Peroxidase</fullName>
        <ecNumber evidence="10">1.11.1.7</ecNumber>
    </recommendedName>
</protein>
<evidence type="ECO:0000256" key="1">
    <source>
        <dbReference type="ARBA" id="ARBA00000189"/>
    </source>
</evidence>
<evidence type="ECO:0000256" key="5">
    <source>
        <dbReference type="ARBA" id="ARBA00022837"/>
    </source>
</evidence>
<dbReference type="GO" id="GO:0006979">
    <property type="term" value="P:response to oxidative stress"/>
    <property type="evidence" value="ECO:0007669"/>
    <property type="project" value="UniProtKB-UniRule"/>
</dbReference>
<feature type="binding site" evidence="9">
    <location>
        <position position="3"/>
    </location>
    <ligand>
        <name>Ca(2+)</name>
        <dbReference type="ChEBI" id="CHEBI:29108"/>
        <label>1</label>
    </ligand>
</feature>
<feature type="compositionally biased region" description="Basic and acidic residues" evidence="11">
    <location>
        <begin position="134"/>
        <end position="151"/>
    </location>
</feature>
<dbReference type="GO" id="GO:0046872">
    <property type="term" value="F:metal ion binding"/>
    <property type="evidence" value="ECO:0007669"/>
    <property type="project" value="UniProtKB-UniRule"/>
</dbReference>
<dbReference type="PROSITE" id="PS50873">
    <property type="entry name" value="PEROXIDASE_4"/>
    <property type="match status" value="1"/>
</dbReference>
<comment type="subcellular location">
    <subcellularLocation>
        <location evidence="10">Secreted</location>
    </subcellularLocation>
</comment>
<evidence type="ECO:0000256" key="6">
    <source>
        <dbReference type="ARBA" id="ARBA00023002"/>
    </source>
</evidence>
<feature type="non-terminal residue" evidence="13">
    <location>
        <position position="1"/>
    </location>
</feature>
<sequence>GCDASILLDDTPTLSGEKSAGANVNSVRGYEVIDAIKAQVEATCKGVVSCADIVALASRDAVNLVSEYTRAHVHSYSGMICCSDHEFLMAISVRAFAARGPDVERAAGPEGLAHGERDRRERQPARPGLQRGVARRDVRGEGALRARDDGAVRGAHRGAGALPHVPRPHLRGHQHQRHVRLRAAADVPAGRRRRQPRAVRRPDSRRVRHRLLQELGGAARPATLRPGALQWRVAGRSGEEVQRQRRHVRQRLRQGDGEDGRPHAGGRDADGGQVELPESELKELLRADVCT</sequence>
<keyword evidence="4 9" id="KW-0479">Metal-binding</keyword>
<keyword evidence="3 10" id="KW-0349">Heme</keyword>
<evidence type="ECO:0000256" key="11">
    <source>
        <dbReference type="SAM" id="MobiDB-lite"/>
    </source>
</evidence>
<feature type="compositionally biased region" description="Basic and acidic residues" evidence="11">
    <location>
        <begin position="253"/>
        <end position="270"/>
    </location>
</feature>
<dbReference type="PANTHER" id="PTHR31388:SF23">
    <property type="entry name" value="PEROXIDASE"/>
    <property type="match status" value="1"/>
</dbReference>
<comment type="catalytic activity">
    <reaction evidence="1 10">
        <text>2 a phenolic donor + H2O2 = 2 a phenolic radical donor + 2 H2O</text>
        <dbReference type="Rhea" id="RHEA:56136"/>
        <dbReference type="ChEBI" id="CHEBI:15377"/>
        <dbReference type="ChEBI" id="CHEBI:16240"/>
        <dbReference type="ChEBI" id="CHEBI:139520"/>
        <dbReference type="ChEBI" id="CHEBI:139521"/>
        <dbReference type="EC" id="1.11.1.7"/>
    </reaction>
</comment>
<dbReference type="Proteomes" id="UP000479710">
    <property type="component" value="Unassembled WGS sequence"/>
</dbReference>
<evidence type="ECO:0000313" key="13">
    <source>
        <dbReference type="EMBL" id="KAF0904811.1"/>
    </source>
</evidence>
<keyword evidence="2 10" id="KW-0575">Peroxidase</keyword>
<feature type="region of interest" description="Disordered" evidence="11">
    <location>
        <begin position="106"/>
        <end position="207"/>
    </location>
</feature>
<comment type="similarity">
    <text evidence="10">Belongs to the peroxidase family. Classical plant (class III) peroxidase subfamily.</text>
</comment>
<feature type="binding site" evidence="9">
    <location>
        <position position="1"/>
    </location>
    <ligand>
        <name>Ca(2+)</name>
        <dbReference type="ChEBI" id="CHEBI:29108"/>
        <label>1</label>
    </ligand>
</feature>
<keyword evidence="8 10" id="KW-0376">Hydrogen peroxide</keyword>
<comment type="caution">
    <text evidence="13">The sequence shown here is derived from an EMBL/GenBank/DDBJ whole genome shotgun (WGS) entry which is preliminary data.</text>
</comment>
<reference evidence="13 14" key="1">
    <citation type="submission" date="2019-11" db="EMBL/GenBank/DDBJ databases">
        <title>Whole genome sequence of Oryza granulata.</title>
        <authorList>
            <person name="Li W."/>
        </authorList>
    </citation>
    <scope>NUCLEOTIDE SEQUENCE [LARGE SCALE GENOMIC DNA]</scope>
    <source>
        <strain evidence="14">cv. Menghai</strain>
        <tissue evidence="13">Leaf</tissue>
    </source>
</reference>
<dbReference type="GO" id="GO:0020037">
    <property type="term" value="F:heme binding"/>
    <property type="evidence" value="ECO:0007669"/>
    <property type="project" value="UniProtKB-UniRule"/>
</dbReference>
<organism evidence="13 14">
    <name type="scientific">Oryza meyeriana var. granulata</name>
    <dbReference type="NCBI Taxonomy" id="110450"/>
    <lineage>
        <taxon>Eukaryota</taxon>
        <taxon>Viridiplantae</taxon>
        <taxon>Streptophyta</taxon>
        <taxon>Embryophyta</taxon>
        <taxon>Tracheophyta</taxon>
        <taxon>Spermatophyta</taxon>
        <taxon>Magnoliopsida</taxon>
        <taxon>Liliopsida</taxon>
        <taxon>Poales</taxon>
        <taxon>Poaceae</taxon>
        <taxon>BOP clade</taxon>
        <taxon>Oryzoideae</taxon>
        <taxon>Oryzeae</taxon>
        <taxon>Oryzinae</taxon>
        <taxon>Oryza</taxon>
        <taxon>Oryza meyeriana</taxon>
    </lineage>
</organism>
<evidence type="ECO:0000259" key="12">
    <source>
        <dbReference type="PROSITE" id="PS50873"/>
    </source>
</evidence>
<keyword evidence="14" id="KW-1185">Reference proteome</keyword>
<proteinExistence type="inferred from homology"/>
<keyword evidence="7 10" id="KW-0408">Iron</keyword>
<evidence type="ECO:0000256" key="2">
    <source>
        <dbReference type="ARBA" id="ARBA00022559"/>
    </source>
</evidence>
<dbReference type="PRINTS" id="PR00461">
    <property type="entry name" value="PLPEROXIDASE"/>
</dbReference>
<dbReference type="OrthoDB" id="1660637at2759"/>
<dbReference type="InterPro" id="IPR002016">
    <property type="entry name" value="Haem_peroxidase"/>
</dbReference>
<comment type="function">
    <text evidence="10">Removal of H(2)O(2), oxidation of toxic reductants, biosynthesis and degradation of lignin, suberization, auxin catabolism, response to environmental stresses such as wounding, pathogen attack and oxidative stress.</text>
</comment>
<evidence type="ECO:0000256" key="8">
    <source>
        <dbReference type="ARBA" id="ARBA00023324"/>
    </source>
</evidence>